<keyword evidence="3 4" id="KW-0653">Protein transport</keyword>
<comment type="similarity">
    <text evidence="4">Belongs to the SEC8 family.</text>
</comment>
<dbReference type="AlphaFoldDB" id="I4YGZ5"/>
<keyword evidence="9" id="KW-1185">Reference proteome</keyword>
<dbReference type="Pfam" id="PF20652">
    <property type="entry name" value="Sec8_C"/>
    <property type="match status" value="1"/>
</dbReference>
<dbReference type="GO" id="GO:0006612">
    <property type="term" value="P:protein targeting to membrane"/>
    <property type="evidence" value="ECO:0007669"/>
    <property type="project" value="UniProtKB-UniRule"/>
</dbReference>
<dbReference type="EMBL" id="JH668225">
    <property type="protein sequence ID" value="EIM23237.1"/>
    <property type="molecule type" value="Genomic_DNA"/>
</dbReference>
<evidence type="ECO:0000256" key="2">
    <source>
        <dbReference type="ARBA" id="ARBA00022483"/>
    </source>
</evidence>
<accession>I4YGZ5</accession>
<dbReference type="GO" id="GO:0006893">
    <property type="term" value="P:Golgi to plasma membrane transport"/>
    <property type="evidence" value="ECO:0007669"/>
    <property type="project" value="TreeGrafter"/>
</dbReference>
<dbReference type="GO" id="GO:0006904">
    <property type="term" value="P:vesicle docking involved in exocytosis"/>
    <property type="evidence" value="ECO:0007669"/>
    <property type="project" value="InterPro"/>
</dbReference>
<protein>
    <recommendedName>
        <fullName evidence="4">Exocyst complex component Sec8</fullName>
    </recommendedName>
</protein>
<dbReference type="Proteomes" id="UP000005242">
    <property type="component" value="Unassembled WGS sequence"/>
</dbReference>
<dbReference type="Pfam" id="PF04048">
    <property type="entry name" value="Sec8_N"/>
    <property type="match status" value="1"/>
</dbReference>
<dbReference type="STRING" id="671144.I4YGZ5"/>
<dbReference type="OrthoDB" id="272977at2759"/>
<dbReference type="FunCoup" id="I4YGZ5">
    <property type="interactions" value="22"/>
</dbReference>
<evidence type="ECO:0000313" key="9">
    <source>
        <dbReference type="Proteomes" id="UP000005242"/>
    </source>
</evidence>
<evidence type="ECO:0000313" key="8">
    <source>
        <dbReference type="EMBL" id="EIM23237.1"/>
    </source>
</evidence>
<dbReference type="HOGENOM" id="CLU_004025_0_0_1"/>
<dbReference type="eggNOG" id="KOG3691">
    <property type="taxonomic scope" value="Eukaryota"/>
</dbReference>
<organism evidence="8 9">
    <name type="scientific">Wallemia mellicola (strain ATCC MYA-4683 / CBS 633.66)</name>
    <name type="common">Wallemia sebi (CBS 633.66)</name>
    <dbReference type="NCBI Taxonomy" id="671144"/>
    <lineage>
        <taxon>Eukaryota</taxon>
        <taxon>Fungi</taxon>
        <taxon>Dikarya</taxon>
        <taxon>Basidiomycota</taxon>
        <taxon>Wallemiomycotina</taxon>
        <taxon>Wallemiomycetes</taxon>
        <taxon>Wallemiales</taxon>
        <taxon>Wallemiaceae</taxon>
        <taxon>Wallemia</taxon>
    </lineage>
</organism>
<dbReference type="InterPro" id="IPR048630">
    <property type="entry name" value="Sec8_M"/>
</dbReference>
<dbReference type="KEGG" id="wse:WALSEDRAFT_31385"/>
<feature type="domain" description="Exocyst complex component Sec8 N-terminal" evidence="6">
    <location>
        <begin position="46"/>
        <end position="183"/>
    </location>
</feature>
<comment type="function">
    <text evidence="4">Component of the exocyst complex involved in the docking of exocytic vesicles with fusion sites on the plasma membrane.</text>
</comment>
<dbReference type="GO" id="GO:0000145">
    <property type="term" value="C:exocyst"/>
    <property type="evidence" value="ECO:0007669"/>
    <property type="project" value="UniProtKB-UniRule"/>
</dbReference>
<dbReference type="PANTHER" id="PTHR14146">
    <property type="entry name" value="EXOCYST COMPLEX COMPONENT 4"/>
    <property type="match status" value="1"/>
</dbReference>
<evidence type="ECO:0000256" key="1">
    <source>
        <dbReference type="ARBA" id="ARBA00022448"/>
    </source>
</evidence>
<evidence type="ECO:0000256" key="4">
    <source>
        <dbReference type="RuleBase" id="RU367079"/>
    </source>
</evidence>
<dbReference type="GO" id="GO:0015031">
    <property type="term" value="P:protein transport"/>
    <property type="evidence" value="ECO:0007669"/>
    <property type="project" value="UniProtKB-KW"/>
</dbReference>
<evidence type="ECO:0000259" key="7">
    <source>
        <dbReference type="Pfam" id="PF20652"/>
    </source>
</evidence>
<keyword evidence="1 4" id="KW-0813">Transport</keyword>
<dbReference type="RefSeq" id="XP_006956628.1">
    <property type="nucleotide sequence ID" value="XM_006956566.1"/>
</dbReference>
<evidence type="ECO:0000256" key="5">
    <source>
        <dbReference type="SAM" id="MobiDB-lite"/>
    </source>
</evidence>
<proteinExistence type="inferred from homology"/>
<gene>
    <name evidence="8" type="ORF">WALSEDRAFT_31385</name>
</gene>
<feature type="region of interest" description="Disordered" evidence="5">
    <location>
        <begin position="1"/>
        <end position="25"/>
    </location>
</feature>
<dbReference type="GO" id="GO:0090522">
    <property type="term" value="P:vesicle tethering involved in exocytosis"/>
    <property type="evidence" value="ECO:0007669"/>
    <property type="project" value="UniProtKB-UniRule"/>
</dbReference>
<reference evidence="8 9" key="1">
    <citation type="journal article" date="2012" name="Fungal Genet. Biol.">
        <title>The genome of the xerotolerant mold Wallemia sebi reveals adaptations to osmotic stress and suggests cryptic sexual reproduction.</title>
        <authorList>
            <person name="Padamsee M."/>
            <person name="Kumar T.K.A."/>
            <person name="Riley R."/>
            <person name="Binder M."/>
            <person name="Boyd A."/>
            <person name="Calvo A.M."/>
            <person name="Furukawa K."/>
            <person name="Hesse C."/>
            <person name="Hohmann S."/>
            <person name="James T.Y."/>
            <person name="LaButti K."/>
            <person name="Lapidus A."/>
            <person name="Lindquist E."/>
            <person name="Lucas S."/>
            <person name="Miller K."/>
            <person name="Shantappa S."/>
            <person name="Grigoriev I.V."/>
            <person name="Hibbett D.S."/>
            <person name="McLaughlin D.J."/>
            <person name="Spatafora J.W."/>
            <person name="Aime M.C."/>
        </authorList>
    </citation>
    <scope>NUCLEOTIDE SEQUENCE [LARGE SCALE GENOMIC DNA]</scope>
    <source>
        <strain evidence="9">ATCC MYA-4683 / CBS 633.66</strain>
    </source>
</reference>
<dbReference type="OMA" id="HMEVRCR"/>
<name>I4YGZ5_WALMC</name>
<dbReference type="InParanoid" id="I4YGZ5"/>
<dbReference type="GeneID" id="18471292"/>
<evidence type="ECO:0000256" key="3">
    <source>
        <dbReference type="ARBA" id="ARBA00022927"/>
    </source>
</evidence>
<dbReference type="InterPro" id="IPR007191">
    <property type="entry name" value="Sec8_exocyst_N"/>
</dbReference>
<feature type="domain" description="Exocyst complex component Sec8 middle helical bundle" evidence="7">
    <location>
        <begin position="347"/>
        <end position="613"/>
    </location>
</feature>
<dbReference type="InterPro" id="IPR039682">
    <property type="entry name" value="Sec8/EXOC4"/>
</dbReference>
<dbReference type="PANTHER" id="PTHR14146:SF0">
    <property type="entry name" value="EXOCYST COMPLEX COMPONENT 4"/>
    <property type="match status" value="1"/>
</dbReference>
<sequence>MEDHRPSRPVRSQRRTRNESVSLKQPELLQSRENSLDSLDDGTFREINNVLKHVRNEWAYVMEPNFNPVTLGLALMDHSEADALNSFLDTKHNLEQALQSIFNTHSDAFQNTIDAHQTFNNTLLDTVNTINDTRYSLKEARDGLETQRQDLKQLWSKGNQVREAMKIIDQIDTLKNVPDKLESLISEKRWIEAVLLLINSLKAINQPSLRGVGAIVDLRLFLQSQESALREMLIEELHNHIYLKSVYSETRWKPYKPNKEPPSPVPSEASEIDNNFEKYLNNLQKVQLKDYTKVEENNLRVSTSSTMNIPSPSLISNNSPIPSPSLQHEFSVENVQQDRNSVQLGASESDSFEYIQTVLESLNALGKLSDALDLIPQRLPIEVQSIISSTIDQIASRSDSHQKTNAKGDQMPASSAVTAGIISSLFKNAENMHKARELDMGAYVLRELFRTLFSKLEAVLQGLRVVSEVSYKLVGDKLQVSLKEMWKLMQFEIQSLIQGYLVDDSHGIGSTTNLVASINDVLRQVQNSRDRSKYLFKFSDTDIKSCTRVIKPHEEALQRILQTTMPGLVSNQTSNANLIESTNIPTSMELERNYTRIAKADPFNIPVFFQPTCSFIDKCIEILGISGISLNDAKEGEYDQQNDLRDFMDTFIEKVFLPQLQDKVMELFQGAVASSDAFSEETDRIGETPKPVVKSVFGLLDLISHLSEMLRSTPFHREAYSRLIITVIIQYYQRSSERFIDLVGRDVANKNVENGTPDLKLSAKWAQRSELTACLAELLATPVSDVNRKRELCAQESRVEMGINDAVKVRYDDLICSKKKMMGLGNLFSSLKYFIVKLSALKVASEQLLPDEDSRASRAAFNPSDQADLPLTKDMVLRFEALLQTYHQLIDMILFTMRLEVRVITVYYLDLAMRNGNYQIDDDASKPDPNIVKVNTEINELDEAASRTLTEEERRFLFDGVGLLMDKILMSATRTIKYATNQGAKKMLRNISALQQNLKTIVTWPVGTDFSLSRRFWELRLIDPKEWLDGLRTHKPEFSFDEYECLLKLQCGVGNSDEDDVKLGSSDKARRVYNDYHIELHQLMMDDDF</sequence>
<evidence type="ECO:0000259" key="6">
    <source>
        <dbReference type="Pfam" id="PF04048"/>
    </source>
</evidence>
<keyword evidence="2 4" id="KW-0268">Exocytosis</keyword>